<reference evidence="3" key="1">
    <citation type="journal article" date="2019" name="Int. J. Syst. Evol. Microbiol.">
        <title>The Global Catalogue of Microorganisms (GCM) 10K type strain sequencing project: providing services to taxonomists for standard genome sequencing and annotation.</title>
        <authorList>
            <consortium name="The Broad Institute Genomics Platform"/>
            <consortium name="The Broad Institute Genome Sequencing Center for Infectious Disease"/>
            <person name="Wu L."/>
            <person name="Ma J."/>
        </authorList>
    </citation>
    <scope>NUCLEOTIDE SEQUENCE [LARGE SCALE GENOMIC DNA]</scope>
    <source>
        <strain evidence="3">CCUG 55854</strain>
    </source>
</reference>
<proteinExistence type="predicted"/>
<dbReference type="Proteomes" id="UP001597033">
    <property type="component" value="Unassembled WGS sequence"/>
</dbReference>
<accession>A0ABW3LVH5</accession>
<protein>
    <submittedName>
        <fullName evidence="2">HXXEE domain-containing protein</fullName>
    </submittedName>
</protein>
<gene>
    <name evidence="2" type="ORF">ACFQ2N_06600</name>
</gene>
<sequence length="185" mass="20273">MEKPRKGSLLVLSAAAFSLLVPWLGYVYLGPLYASLFLVGYGGGFALWLLVPAAPLWGSVRLPYWLTLAAFLLLHKVEENQAAFFEAVSNRITGDPAPGMSVGVAIGLLVIPVGAWLAIPLLLRRGYELGRYLAWTFFASMGLTELAHFLMPVLANEPYGYFPGMASVVILAPLAWWGMWRLSNE</sequence>
<feature type="transmembrane region" description="Helical" evidence="1">
    <location>
        <begin position="161"/>
        <end position="180"/>
    </location>
</feature>
<evidence type="ECO:0000256" key="1">
    <source>
        <dbReference type="SAM" id="Phobius"/>
    </source>
</evidence>
<feature type="transmembrane region" description="Helical" evidence="1">
    <location>
        <begin position="7"/>
        <end position="26"/>
    </location>
</feature>
<organism evidence="2 3">
    <name type="scientific">Pseudoxanthomonas kaohsiungensis</name>
    <dbReference type="NCBI Taxonomy" id="283923"/>
    <lineage>
        <taxon>Bacteria</taxon>
        <taxon>Pseudomonadati</taxon>
        <taxon>Pseudomonadota</taxon>
        <taxon>Gammaproteobacteria</taxon>
        <taxon>Lysobacterales</taxon>
        <taxon>Lysobacteraceae</taxon>
        <taxon>Pseudoxanthomonas</taxon>
    </lineage>
</organism>
<feature type="transmembrane region" description="Helical" evidence="1">
    <location>
        <begin position="32"/>
        <end position="50"/>
    </location>
</feature>
<feature type="transmembrane region" description="Helical" evidence="1">
    <location>
        <begin position="97"/>
        <end position="123"/>
    </location>
</feature>
<dbReference type="Pfam" id="PF13787">
    <property type="entry name" value="HXXEE"/>
    <property type="match status" value="1"/>
</dbReference>
<dbReference type="InterPro" id="IPR025671">
    <property type="entry name" value="HXXEE"/>
</dbReference>
<keyword evidence="1" id="KW-0472">Membrane</keyword>
<dbReference type="RefSeq" id="WP_202935566.1">
    <property type="nucleotide sequence ID" value="NZ_JBHTKN010000003.1"/>
</dbReference>
<evidence type="ECO:0000313" key="2">
    <source>
        <dbReference type="EMBL" id="MFD1042012.1"/>
    </source>
</evidence>
<keyword evidence="1" id="KW-1133">Transmembrane helix</keyword>
<evidence type="ECO:0000313" key="3">
    <source>
        <dbReference type="Proteomes" id="UP001597033"/>
    </source>
</evidence>
<feature type="transmembrane region" description="Helical" evidence="1">
    <location>
        <begin position="132"/>
        <end position="155"/>
    </location>
</feature>
<dbReference type="EMBL" id="JBHTKN010000003">
    <property type="protein sequence ID" value="MFD1042012.1"/>
    <property type="molecule type" value="Genomic_DNA"/>
</dbReference>
<keyword evidence="3" id="KW-1185">Reference proteome</keyword>
<name>A0ABW3LVH5_9GAMM</name>
<keyword evidence="1" id="KW-0812">Transmembrane</keyword>
<comment type="caution">
    <text evidence="2">The sequence shown here is derived from an EMBL/GenBank/DDBJ whole genome shotgun (WGS) entry which is preliminary data.</text>
</comment>